<proteinExistence type="predicted"/>
<gene>
    <name evidence="2" type="ORF">BDV35DRAFT_388028</name>
</gene>
<protein>
    <submittedName>
        <fullName evidence="2">Uncharacterized protein</fullName>
    </submittedName>
</protein>
<feature type="compositionally biased region" description="Polar residues" evidence="1">
    <location>
        <begin position="90"/>
        <end position="111"/>
    </location>
</feature>
<organism evidence="2">
    <name type="scientific">Aspergillus flavus</name>
    <dbReference type="NCBI Taxonomy" id="5059"/>
    <lineage>
        <taxon>Eukaryota</taxon>
        <taxon>Fungi</taxon>
        <taxon>Dikarya</taxon>
        <taxon>Ascomycota</taxon>
        <taxon>Pezizomycotina</taxon>
        <taxon>Eurotiomycetes</taxon>
        <taxon>Eurotiomycetidae</taxon>
        <taxon>Eurotiales</taxon>
        <taxon>Aspergillaceae</taxon>
        <taxon>Aspergillus</taxon>
        <taxon>Aspergillus subgen. Circumdati</taxon>
    </lineage>
</organism>
<evidence type="ECO:0000256" key="1">
    <source>
        <dbReference type="SAM" id="MobiDB-lite"/>
    </source>
</evidence>
<feature type="region of interest" description="Disordered" evidence="1">
    <location>
        <begin position="82"/>
        <end position="120"/>
    </location>
</feature>
<dbReference type="Proteomes" id="UP000325434">
    <property type="component" value="Unassembled WGS sequence"/>
</dbReference>
<dbReference type="EMBL" id="ML734559">
    <property type="protein sequence ID" value="KAB8251456.1"/>
    <property type="molecule type" value="Genomic_DNA"/>
</dbReference>
<sequence length="120" mass="13166">MPYLQYSTGIYDPVLVEGWVVVDVDVAPGSETLLEVDEELEAEEDCTELEAIDVGKGLEAELRTGFKSTRFAVLLYKEFLPHPGLDSEPGSISWSEENRLPSNRSIAQSVQCAKGVSDSD</sequence>
<accession>A0A5N6HAB7</accession>
<dbReference type="AlphaFoldDB" id="A0A5N6HAB7"/>
<name>A0A5N6HAB7_ASPFL</name>
<reference evidence="2" key="1">
    <citation type="submission" date="2019-04" db="EMBL/GenBank/DDBJ databases">
        <title>Friends and foes A comparative genomics study of 23 Aspergillus species from section Flavi.</title>
        <authorList>
            <consortium name="DOE Joint Genome Institute"/>
            <person name="Kjaerbolling I."/>
            <person name="Vesth T."/>
            <person name="Frisvad J.C."/>
            <person name="Nybo J.L."/>
            <person name="Theobald S."/>
            <person name="Kildgaard S."/>
            <person name="Isbrandt T."/>
            <person name="Kuo A."/>
            <person name="Sato A."/>
            <person name="Lyhne E.K."/>
            <person name="Kogle M.E."/>
            <person name="Wiebenga A."/>
            <person name="Kun R.S."/>
            <person name="Lubbers R.J."/>
            <person name="Makela M.R."/>
            <person name="Barry K."/>
            <person name="Chovatia M."/>
            <person name="Clum A."/>
            <person name="Daum C."/>
            <person name="Haridas S."/>
            <person name="He G."/>
            <person name="LaButti K."/>
            <person name="Lipzen A."/>
            <person name="Mondo S."/>
            <person name="Riley R."/>
            <person name="Salamov A."/>
            <person name="Simmons B.A."/>
            <person name="Magnuson J.K."/>
            <person name="Henrissat B."/>
            <person name="Mortensen U.H."/>
            <person name="Larsen T.O."/>
            <person name="Devries R.P."/>
            <person name="Grigoriev I.V."/>
            <person name="Machida M."/>
            <person name="Baker S.E."/>
            <person name="Andersen M.R."/>
        </authorList>
    </citation>
    <scope>NUCLEOTIDE SEQUENCE [LARGE SCALE GENOMIC DNA]</scope>
    <source>
        <strain evidence="2">CBS 121.62</strain>
    </source>
</reference>
<evidence type="ECO:0000313" key="2">
    <source>
        <dbReference type="EMBL" id="KAB8251456.1"/>
    </source>
</evidence>